<feature type="transmembrane region" description="Helical" evidence="7">
    <location>
        <begin position="53"/>
        <end position="75"/>
    </location>
</feature>
<feature type="transmembrane region" description="Helical" evidence="7">
    <location>
        <begin position="166"/>
        <end position="187"/>
    </location>
</feature>
<dbReference type="EMBL" id="QXFV01001069">
    <property type="protein sequence ID" value="KAE9016206.1"/>
    <property type="molecule type" value="Genomic_DNA"/>
</dbReference>
<reference evidence="8 9" key="1">
    <citation type="submission" date="2018-09" db="EMBL/GenBank/DDBJ databases">
        <title>Genomic investigation of the strawberry pathogen Phytophthora fragariae indicates pathogenicity is determined by transcriptional variation in three key races.</title>
        <authorList>
            <person name="Adams T.M."/>
            <person name="Armitage A.D."/>
            <person name="Sobczyk M.K."/>
            <person name="Bates H.J."/>
            <person name="Dunwell J.M."/>
            <person name="Nellist C.F."/>
            <person name="Harrison R.J."/>
        </authorList>
    </citation>
    <scope>NUCLEOTIDE SEQUENCE [LARGE SCALE GENOMIC DNA]</scope>
    <source>
        <strain evidence="8 9">SCRP249</strain>
    </source>
</reference>
<name>A0A6A3L9J1_9STRA</name>
<evidence type="ECO:0000313" key="9">
    <source>
        <dbReference type="Proteomes" id="UP000429607"/>
    </source>
</evidence>
<dbReference type="Gene3D" id="1.20.1250.20">
    <property type="entry name" value="MFS general substrate transporter like domains"/>
    <property type="match status" value="1"/>
</dbReference>
<keyword evidence="2" id="KW-0813">Transport</keyword>
<gene>
    <name evidence="8" type="ORF">PR001_g14719</name>
</gene>
<proteinExistence type="predicted"/>
<dbReference type="InterPro" id="IPR045263">
    <property type="entry name" value="GLUT"/>
</dbReference>
<comment type="subcellular location">
    <subcellularLocation>
        <location evidence="1">Membrane</location>
    </subcellularLocation>
</comment>
<feature type="region of interest" description="Disordered" evidence="6">
    <location>
        <begin position="1"/>
        <end position="24"/>
    </location>
</feature>
<dbReference type="InterPro" id="IPR036259">
    <property type="entry name" value="MFS_trans_sf"/>
</dbReference>
<dbReference type="PANTHER" id="PTHR23503:SF8">
    <property type="entry name" value="FACILITATED GLUCOSE TRANSPORTER PROTEIN 1"/>
    <property type="match status" value="1"/>
</dbReference>
<evidence type="ECO:0000256" key="6">
    <source>
        <dbReference type="SAM" id="MobiDB-lite"/>
    </source>
</evidence>
<evidence type="ECO:0000256" key="3">
    <source>
        <dbReference type="ARBA" id="ARBA00022692"/>
    </source>
</evidence>
<dbReference type="Pfam" id="PF00083">
    <property type="entry name" value="Sugar_tr"/>
    <property type="match status" value="1"/>
</dbReference>
<evidence type="ECO:0008006" key="10">
    <source>
        <dbReference type="Google" id="ProtNLM"/>
    </source>
</evidence>
<evidence type="ECO:0000256" key="1">
    <source>
        <dbReference type="ARBA" id="ARBA00004370"/>
    </source>
</evidence>
<dbReference type="InterPro" id="IPR005828">
    <property type="entry name" value="MFS_sugar_transport-like"/>
</dbReference>
<sequence>MISSARMSSPPSFPTSGSSRSPPHCWPRWPGTAIATIDSYVHELSPPHMRNTLGLGLQIFKTIGILFPSITFFFANTSSGWRYLAAFPVVLGAVYLLPTCVENPAWLLTQGRTEEAKQVIARLYGEEHVQTALSWLEVSKKPEAAEEGLAAPKKESMFNTRYRMQLLGGILLSCAQQLSGINAVFYYSDSIFSDAGISDSRVGTLIIDFINIWPAFFTGVLANRFGACTMILWGLAGMVAMSVGMPVALIVDVSALSIVFTALYVIVSGVTLGPLV</sequence>
<dbReference type="SUPFAM" id="SSF103473">
    <property type="entry name" value="MFS general substrate transporter"/>
    <property type="match status" value="1"/>
</dbReference>
<feature type="compositionally biased region" description="Low complexity" evidence="6">
    <location>
        <begin position="8"/>
        <end position="23"/>
    </location>
</feature>
<dbReference type="PANTHER" id="PTHR23503">
    <property type="entry name" value="SOLUTE CARRIER FAMILY 2"/>
    <property type="match status" value="1"/>
</dbReference>
<keyword evidence="3 7" id="KW-0812">Transmembrane</keyword>
<keyword evidence="4 7" id="KW-1133">Transmembrane helix</keyword>
<feature type="transmembrane region" description="Helical" evidence="7">
    <location>
        <begin position="230"/>
        <end position="249"/>
    </location>
</feature>
<organism evidence="8 9">
    <name type="scientific">Phytophthora rubi</name>
    <dbReference type="NCBI Taxonomy" id="129364"/>
    <lineage>
        <taxon>Eukaryota</taxon>
        <taxon>Sar</taxon>
        <taxon>Stramenopiles</taxon>
        <taxon>Oomycota</taxon>
        <taxon>Peronosporomycetes</taxon>
        <taxon>Peronosporales</taxon>
        <taxon>Peronosporaceae</taxon>
        <taxon>Phytophthora</taxon>
    </lineage>
</organism>
<accession>A0A6A3L9J1</accession>
<evidence type="ECO:0000256" key="5">
    <source>
        <dbReference type="ARBA" id="ARBA00023136"/>
    </source>
</evidence>
<dbReference type="Proteomes" id="UP000429607">
    <property type="component" value="Unassembled WGS sequence"/>
</dbReference>
<protein>
    <recommendedName>
        <fullName evidence="10">Major facilitator superfamily (MFS) profile domain-containing protein</fullName>
    </recommendedName>
</protein>
<comment type="caution">
    <text evidence="8">The sequence shown here is derived from an EMBL/GenBank/DDBJ whole genome shotgun (WGS) entry which is preliminary data.</text>
</comment>
<feature type="transmembrane region" description="Helical" evidence="7">
    <location>
        <begin position="202"/>
        <end position="223"/>
    </location>
</feature>
<evidence type="ECO:0000313" key="8">
    <source>
        <dbReference type="EMBL" id="KAE9016206.1"/>
    </source>
</evidence>
<feature type="transmembrane region" description="Helical" evidence="7">
    <location>
        <begin position="81"/>
        <end position="101"/>
    </location>
</feature>
<evidence type="ECO:0000256" key="2">
    <source>
        <dbReference type="ARBA" id="ARBA00022448"/>
    </source>
</evidence>
<dbReference type="GO" id="GO:0016020">
    <property type="term" value="C:membrane"/>
    <property type="evidence" value="ECO:0007669"/>
    <property type="project" value="UniProtKB-SubCell"/>
</dbReference>
<evidence type="ECO:0000256" key="4">
    <source>
        <dbReference type="ARBA" id="ARBA00022989"/>
    </source>
</evidence>
<evidence type="ECO:0000256" key="7">
    <source>
        <dbReference type="SAM" id="Phobius"/>
    </source>
</evidence>
<dbReference type="AlphaFoldDB" id="A0A6A3L9J1"/>
<dbReference type="GO" id="GO:0015149">
    <property type="term" value="F:hexose transmembrane transporter activity"/>
    <property type="evidence" value="ECO:0007669"/>
    <property type="project" value="TreeGrafter"/>
</dbReference>
<keyword evidence="5 7" id="KW-0472">Membrane</keyword>
<feature type="transmembrane region" description="Helical" evidence="7">
    <location>
        <begin position="255"/>
        <end position="275"/>
    </location>
</feature>